<dbReference type="EMBL" id="BAAAHQ010000027">
    <property type="protein sequence ID" value="GAA0940457.1"/>
    <property type="molecule type" value="Genomic_DNA"/>
</dbReference>
<proteinExistence type="predicted"/>
<evidence type="ECO:0000313" key="2">
    <source>
        <dbReference type="Proteomes" id="UP001501578"/>
    </source>
</evidence>
<keyword evidence="2" id="KW-1185">Reference proteome</keyword>
<dbReference type="RefSeq" id="WP_343952618.1">
    <property type="nucleotide sequence ID" value="NZ_BAAAHQ010000027.1"/>
</dbReference>
<evidence type="ECO:0000313" key="1">
    <source>
        <dbReference type="EMBL" id="GAA0940457.1"/>
    </source>
</evidence>
<protein>
    <submittedName>
        <fullName evidence="1">Uncharacterized protein</fullName>
    </submittedName>
</protein>
<organism evidence="1 2">
    <name type="scientific">Nonomuraea longicatena</name>
    <dbReference type="NCBI Taxonomy" id="83682"/>
    <lineage>
        <taxon>Bacteria</taxon>
        <taxon>Bacillati</taxon>
        <taxon>Actinomycetota</taxon>
        <taxon>Actinomycetes</taxon>
        <taxon>Streptosporangiales</taxon>
        <taxon>Streptosporangiaceae</taxon>
        <taxon>Nonomuraea</taxon>
    </lineage>
</organism>
<accession>A0ABN1QBR1</accession>
<sequence>MNDLKNQDGPIGVPAALKTWLGLPDLLSALAARGGRGALSLTPCESGREAEA</sequence>
<reference evidence="1 2" key="1">
    <citation type="journal article" date="2019" name="Int. J. Syst. Evol. Microbiol.">
        <title>The Global Catalogue of Microorganisms (GCM) 10K type strain sequencing project: providing services to taxonomists for standard genome sequencing and annotation.</title>
        <authorList>
            <consortium name="The Broad Institute Genomics Platform"/>
            <consortium name="The Broad Institute Genome Sequencing Center for Infectious Disease"/>
            <person name="Wu L."/>
            <person name="Ma J."/>
        </authorList>
    </citation>
    <scope>NUCLEOTIDE SEQUENCE [LARGE SCALE GENOMIC DNA]</scope>
    <source>
        <strain evidence="1 2">JCM 11136</strain>
    </source>
</reference>
<comment type="caution">
    <text evidence="1">The sequence shown here is derived from an EMBL/GenBank/DDBJ whole genome shotgun (WGS) entry which is preliminary data.</text>
</comment>
<dbReference type="Proteomes" id="UP001501578">
    <property type="component" value="Unassembled WGS sequence"/>
</dbReference>
<name>A0ABN1QBR1_9ACTN</name>
<gene>
    <name evidence="1" type="ORF">GCM10009560_51780</name>
</gene>